<evidence type="ECO:0000256" key="1">
    <source>
        <dbReference type="ARBA" id="ARBA00004571"/>
    </source>
</evidence>
<dbReference type="InterPro" id="IPR012910">
    <property type="entry name" value="Plug_dom"/>
</dbReference>
<dbReference type="PANTHER" id="PTHR30069">
    <property type="entry name" value="TONB-DEPENDENT OUTER MEMBRANE RECEPTOR"/>
    <property type="match status" value="1"/>
</dbReference>
<comment type="caution">
    <text evidence="10">The sequence shown here is derived from an EMBL/GenBank/DDBJ whole genome shotgun (WGS) entry which is preliminary data.</text>
</comment>
<keyword evidence="4" id="KW-0812">Transmembrane</keyword>
<keyword evidence="5 8" id="KW-0732">Signal</keyword>
<keyword evidence="2" id="KW-0813">Transport</keyword>
<evidence type="ECO:0000256" key="8">
    <source>
        <dbReference type="SAM" id="SignalP"/>
    </source>
</evidence>
<feature type="signal peptide" evidence="8">
    <location>
        <begin position="1"/>
        <end position="19"/>
    </location>
</feature>
<keyword evidence="6" id="KW-0472">Membrane</keyword>
<dbReference type="InterPro" id="IPR037066">
    <property type="entry name" value="Plug_dom_sf"/>
</dbReference>
<feature type="chain" id="PRO_5046298503" evidence="8">
    <location>
        <begin position="20"/>
        <end position="783"/>
    </location>
</feature>
<keyword evidence="10" id="KW-0675">Receptor</keyword>
<dbReference type="InterPro" id="IPR008969">
    <property type="entry name" value="CarboxyPept-like_regulatory"/>
</dbReference>
<proteinExistence type="predicted"/>
<dbReference type="Gene3D" id="2.60.40.1120">
    <property type="entry name" value="Carboxypeptidase-like, regulatory domain"/>
    <property type="match status" value="1"/>
</dbReference>
<evidence type="ECO:0000256" key="4">
    <source>
        <dbReference type="ARBA" id="ARBA00022692"/>
    </source>
</evidence>
<dbReference type="SUPFAM" id="SSF56935">
    <property type="entry name" value="Porins"/>
    <property type="match status" value="1"/>
</dbReference>
<dbReference type="SUPFAM" id="SSF49464">
    <property type="entry name" value="Carboxypeptidase regulatory domain-like"/>
    <property type="match status" value="1"/>
</dbReference>
<dbReference type="RefSeq" id="WP_345368530.1">
    <property type="nucleotide sequence ID" value="NZ_BAABJX010000004.1"/>
</dbReference>
<comment type="subcellular location">
    <subcellularLocation>
        <location evidence="1">Cell outer membrane</location>
        <topology evidence="1">Multi-pass membrane protein</topology>
    </subcellularLocation>
</comment>
<dbReference type="PANTHER" id="PTHR30069:SF29">
    <property type="entry name" value="HEMOGLOBIN AND HEMOGLOBIN-HAPTOGLOBIN-BINDING PROTEIN 1-RELATED"/>
    <property type="match status" value="1"/>
</dbReference>
<feature type="domain" description="TonB-dependent receptor plug" evidence="9">
    <location>
        <begin position="116"/>
        <end position="214"/>
    </location>
</feature>
<evidence type="ECO:0000259" key="9">
    <source>
        <dbReference type="Pfam" id="PF07715"/>
    </source>
</evidence>
<dbReference type="InterPro" id="IPR036942">
    <property type="entry name" value="Beta-barrel_TonB_sf"/>
</dbReference>
<reference evidence="11" key="1">
    <citation type="journal article" date="2019" name="Int. J. Syst. Evol. Microbiol.">
        <title>The Global Catalogue of Microorganisms (GCM) 10K type strain sequencing project: providing services to taxonomists for standard genome sequencing and annotation.</title>
        <authorList>
            <consortium name="The Broad Institute Genomics Platform"/>
            <consortium name="The Broad Institute Genome Sequencing Center for Infectious Disease"/>
            <person name="Wu L."/>
            <person name="Ma J."/>
        </authorList>
    </citation>
    <scope>NUCLEOTIDE SEQUENCE [LARGE SCALE GENOMIC DNA]</scope>
    <source>
        <strain evidence="11">JCM 18326</strain>
    </source>
</reference>
<gene>
    <name evidence="10" type="ORF">GCM10023331_01840</name>
</gene>
<name>A0ABP9CX94_9BACT</name>
<evidence type="ECO:0000256" key="6">
    <source>
        <dbReference type="ARBA" id="ARBA00023136"/>
    </source>
</evidence>
<dbReference type="InterPro" id="IPR039426">
    <property type="entry name" value="TonB-dep_rcpt-like"/>
</dbReference>
<dbReference type="Gene3D" id="2.170.130.10">
    <property type="entry name" value="TonB-dependent receptor, plug domain"/>
    <property type="match status" value="1"/>
</dbReference>
<evidence type="ECO:0000313" key="11">
    <source>
        <dbReference type="Proteomes" id="UP001500298"/>
    </source>
</evidence>
<accession>A0ABP9CX94</accession>
<evidence type="ECO:0000256" key="5">
    <source>
        <dbReference type="ARBA" id="ARBA00022729"/>
    </source>
</evidence>
<evidence type="ECO:0000256" key="7">
    <source>
        <dbReference type="ARBA" id="ARBA00023237"/>
    </source>
</evidence>
<keyword evidence="7" id="KW-0998">Cell outer membrane</keyword>
<dbReference type="Gene3D" id="2.40.170.20">
    <property type="entry name" value="TonB-dependent receptor, beta-barrel domain"/>
    <property type="match status" value="1"/>
</dbReference>
<protein>
    <submittedName>
        <fullName evidence="10">TonB-dependent receptor</fullName>
    </submittedName>
</protein>
<dbReference type="Pfam" id="PF07715">
    <property type="entry name" value="Plug"/>
    <property type="match status" value="1"/>
</dbReference>
<dbReference type="EMBL" id="BAABJX010000004">
    <property type="protein sequence ID" value="GAA4821136.1"/>
    <property type="molecule type" value="Genomic_DNA"/>
</dbReference>
<evidence type="ECO:0000313" key="10">
    <source>
        <dbReference type="EMBL" id="GAA4821136.1"/>
    </source>
</evidence>
<keyword evidence="11" id="KW-1185">Reference proteome</keyword>
<dbReference type="Proteomes" id="UP001500298">
    <property type="component" value="Unassembled WGS sequence"/>
</dbReference>
<evidence type="ECO:0000256" key="2">
    <source>
        <dbReference type="ARBA" id="ARBA00022448"/>
    </source>
</evidence>
<organism evidence="10 11">
    <name type="scientific">Algivirga pacifica</name>
    <dbReference type="NCBI Taxonomy" id="1162670"/>
    <lineage>
        <taxon>Bacteria</taxon>
        <taxon>Pseudomonadati</taxon>
        <taxon>Bacteroidota</taxon>
        <taxon>Cytophagia</taxon>
        <taxon>Cytophagales</taxon>
        <taxon>Flammeovirgaceae</taxon>
        <taxon>Algivirga</taxon>
    </lineage>
</organism>
<keyword evidence="3" id="KW-1134">Transmembrane beta strand</keyword>
<sequence>MKYHFLLFLLLSFSSNSIAQTTLSGYIKDRSEEPIIGAHILLNGQLITLSNSYGYYSIQLKDSLSQLSVTAIGYASFHEEIKSKEEDLQKDINMRPYVKTLEEVEVSATQSDFLYTPSTVDRVSVEEIRNLSPQLLGEVDVLKTIQLLPGIQGGLENTGSFFVRGGDAGQNLILLDDVPVYNTAHLMGFLSAFNPDAIKDVQVWKGGFSAQYAGRLSSVVDIHLKEGNKERVHYQGDIGLLSTKLTVDGPLSQKSSFLLSGRTTPIPLLIRGVQALGGGASGDFHFYDLNFKMNYDLSKKNRVYAAVYTGQDTNAFRTTVERQGKAQEFALKWGNITSSLRWASQLSPILFKNTTAYFSHFKLSTDNEAVIQVPIGDDEFQKITRISKYASGLQDYGIKSVLSYYPSNNHQITGGIKVGGKTYRPNASALIISDSTKDNNFQEKISNMENTLFIENQIQLTKWLSMNVGLHQAMYVAQDTVFLSTQPRVALSLLLAERWSAKFSYNRMVQYDHLLTSPASGMPTDIWVPSDRTLLPEKADQWSGGVFTHWGKGWQWSTEVFYKQMENTIRFQQAFDFLGAFLTYGPDSELLVEGQENWREGVIIGEGKAYGIESSIKKTVGKITGSLAYTYLHSERAYEEVNQGNPYPFKYGRKHDVFLQATYNPNDRFKLNVGWVYRSGIWLTIPTSSYPQYNETDSEYTHPYDPAVVPSSENNFEAPAYHRLDISIQFIKNKSRGRKRVWSIGAYNAYNQKNAFLYEIQDDGIRMTSAFQVMPFVSYQFKI</sequence>
<evidence type="ECO:0000256" key="3">
    <source>
        <dbReference type="ARBA" id="ARBA00022452"/>
    </source>
</evidence>